<evidence type="ECO:0000256" key="6">
    <source>
        <dbReference type="ARBA" id="ARBA00023180"/>
    </source>
</evidence>
<organism evidence="9 10">
    <name type="scientific">Cylindrobasidium torrendii FP15055 ss-10</name>
    <dbReference type="NCBI Taxonomy" id="1314674"/>
    <lineage>
        <taxon>Eukaryota</taxon>
        <taxon>Fungi</taxon>
        <taxon>Dikarya</taxon>
        <taxon>Basidiomycota</taxon>
        <taxon>Agaricomycotina</taxon>
        <taxon>Agaricomycetes</taxon>
        <taxon>Agaricomycetidae</taxon>
        <taxon>Agaricales</taxon>
        <taxon>Marasmiineae</taxon>
        <taxon>Physalacriaceae</taxon>
        <taxon>Cylindrobasidium</taxon>
    </lineage>
</organism>
<dbReference type="OrthoDB" id="4225815at2759"/>
<comment type="subunit">
    <text evidence="7">Self-assembles to form functional amyloid fibrils called rodlets. Self-assembly into fibrillar rodlets occurs spontaneously at hydrophobic:hydrophilic interfaces and the rodlets further associate laterally to form amphipathic monolayers.</text>
</comment>
<evidence type="ECO:0000256" key="1">
    <source>
        <dbReference type="ARBA" id="ARBA00004191"/>
    </source>
</evidence>
<reference evidence="9 10" key="1">
    <citation type="journal article" date="2015" name="Fungal Genet. Biol.">
        <title>Evolution of novel wood decay mechanisms in Agaricales revealed by the genome sequences of Fistulina hepatica and Cylindrobasidium torrendii.</title>
        <authorList>
            <person name="Floudas D."/>
            <person name="Held B.W."/>
            <person name="Riley R."/>
            <person name="Nagy L.G."/>
            <person name="Koehler G."/>
            <person name="Ransdell A.S."/>
            <person name="Younus H."/>
            <person name="Chow J."/>
            <person name="Chiniquy J."/>
            <person name="Lipzen A."/>
            <person name="Tritt A."/>
            <person name="Sun H."/>
            <person name="Haridas S."/>
            <person name="LaButti K."/>
            <person name="Ohm R.A."/>
            <person name="Kues U."/>
            <person name="Blanchette R.A."/>
            <person name="Grigoriev I.V."/>
            <person name="Minto R.E."/>
            <person name="Hibbett D.S."/>
        </authorList>
    </citation>
    <scope>NUCLEOTIDE SEQUENCE [LARGE SCALE GENOMIC DNA]</scope>
    <source>
        <strain evidence="9 10">FP15055 ss-10</strain>
    </source>
</reference>
<dbReference type="GO" id="GO:0005199">
    <property type="term" value="F:structural constituent of cell wall"/>
    <property type="evidence" value="ECO:0007669"/>
    <property type="project" value="InterPro"/>
</dbReference>
<sequence length="103" mass="10426">MKFFAALVALPLLVSATAVPRTGGGSCSTGQQSCCQQTIDAPTYWASHGILAALLGIDIGAVVGQVVGLNCSPILGNVCSARSVCCNAEQHGLINIGCIPIQL</sequence>
<keyword evidence="10" id="KW-1185">Reference proteome</keyword>
<evidence type="ECO:0000256" key="4">
    <source>
        <dbReference type="ARBA" id="ARBA00022525"/>
    </source>
</evidence>
<keyword evidence="5 8" id="KW-1015">Disulfide bond</keyword>
<dbReference type="CDD" id="cd23507">
    <property type="entry name" value="hydrophobin_I"/>
    <property type="match status" value="1"/>
</dbReference>
<dbReference type="Proteomes" id="UP000054007">
    <property type="component" value="Unassembled WGS sequence"/>
</dbReference>
<comment type="subcellular location">
    <subcellularLocation>
        <location evidence="1 8">Secreted</location>
        <location evidence="1 8">Cell wall</location>
    </subcellularLocation>
</comment>
<dbReference type="AlphaFoldDB" id="A0A0D7AWR9"/>
<keyword evidence="3 8" id="KW-0134">Cell wall</keyword>
<dbReference type="Pfam" id="PF01185">
    <property type="entry name" value="Hydrophobin"/>
    <property type="match status" value="1"/>
</dbReference>
<comment type="similarity">
    <text evidence="2 8">Belongs to the fungal hydrophobin family.</text>
</comment>
<evidence type="ECO:0000256" key="5">
    <source>
        <dbReference type="ARBA" id="ARBA00023157"/>
    </source>
</evidence>
<keyword evidence="8" id="KW-0732">Signal</keyword>
<dbReference type="SMART" id="SM00075">
    <property type="entry name" value="HYDRO"/>
    <property type="match status" value="1"/>
</dbReference>
<dbReference type="GO" id="GO:0009277">
    <property type="term" value="C:fungal-type cell wall"/>
    <property type="evidence" value="ECO:0007669"/>
    <property type="project" value="InterPro"/>
</dbReference>
<protein>
    <recommendedName>
        <fullName evidence="8">Hydrophobin</fullName>
    </recommendedName>
</protein>
<evidence type="ECO:0000256" key="2">
    <source>
        <dbReference type="ARBA" id="ARBA00010446"/>
    </source>
</evidence>
<dbReference type="InterPro" id="IPR001338">
    <property type="entry name" value="Class_I_Hydrophobin"/>
</dbReference>
<evidence type="ECO:0000256" key="3">
    <source>
        <dbReference type="ARBA" id="ARBA00022512"/>
    </source>
</evidence>
<evidence type="ECO:0000313" key="9">
    <source>
        <dbReference type="EMBL" id="KIY62823.1"/>
    </source>
</evidence>
<keyword evidence="4 8" id="KW-0964">Secreted</keyword>
<evidence type="ECO:0000313" key="10">
    <source>
        <dbReference type="Proteomes" id="UP000054007"/>
    </source>
</evidence>
<name>A0A0D7AWR9_9AGAR</name>
<dbReference type="EMBL" id="KN880745">
    <property type="protein sequence ID" value="KIY62823.1"/>
    <property type="molecule type" value="Genomic_DNA"/>
</dbReference>
<accession>A0A0D7AWR9</accession>
<keyword evidence="6" id="KW-0325">Glycoprotein</keyword>
<evidence type="ECO:0000256" key="8">
    <source>
        <dbReference type="RuleBase" id="RU365009"/>
    </source>
</evidence>
<gene>
    <name evidence="9" type="ORF">CYLTODRAFT_494384</name>
</gene>
<evidence type="ECO:0000256" key="7">
    <source>
        <dbReference type="ARBA" id="ARBA00093546"/>
    </source>
</evidence>
<feature type="signal peptide" evidence="8">
    <location>
        <begin position="1"/>
        <end position="18"/>
    </location>
</feature>
<feature type="chain" id="PRO_5013986932" description="Hydrophobin" evidence="8">
    <location>
        <begin position="19"/>
        <end position="103"/>
    </location>
</feature>
<proteinExistence type="inferred from homology"/>